<name>A0A3N1MA00_9PROT</name>
<dbReference type="RefSeq" id="WP_123689772.1">
    <property type="nucleotide sequence ID" value="NZ_AP019700.1"/>
</dbReference>
<protein>
    <recommendedName>
        <fullName evidence="1">2-hydroxychromene-2-carboxylate isomerase</fullName>
        <ecNumber evidence="1">5.99.1.4</ecNumber>
    </recommendedName>
</protein>
<gene>
    <name evidence="4" type="ORF">EDC65_2300</name>
</gene>
<dbReference type="GO" id="GO:0004364">
    <property type="term" value="F:glutathione transferase activity"/>
    <property type="evidence" value="ECO:0007669"/>
    <property type="project" value="TreeGrafter"/>
</dbReference>
<dbReference type="PANTHER" id="PTHR42943">
    <property type="entry name" value="GLUTATHIONE S-TRANSFERASE KAPPA"/>
    <property type="match status" value="1"/>
</dbReference>
<dbReference type="PANTHER" id="PTHR42943:SF2">
    <property type="entry name" value="GLUTATHIONE S-TRANSFERASE KAPPA 1"/>
    <property type="match status" value="1"/>
</dbReference>
<accession>A0A3N1MA00</accession>
<comment type="caution">
    <text evidence="4">The sequence shown here is derived from an EMBL/GenBank/DDBJ whole genome shotgun (WGS) entry which is preliminary data.</text>
</comment>
<dbReference type="InterPro" id="IPR044087">
    <property type="entry name" value="NahD-like"/>
</dbReference>
<dbReference type="EMBL" id="RJKX01000013">
    <property type="protein sequence ID" value="ROQ00501.1"/>
    <property type="molecule type" value="Genomic_DNA"/>
</dbReference>
<comment type="similarity">
    <text evidence="1">Belongs to the GST superfamily. NadH family.</text>
</comment>
<dbReference type="InterPro" id="IPR036249">
    <property type="entry name" value="Thioredoxin-like_sf"/>
</dbReference>
<organism evidence="4 5">
    <name type="scientific">Stella humosa</name>
    <dbReference type="NCBI Taxonomy" id="94"/>
    <lineage>
        <taxon>Bacteria</taxon>
        <taxon>Pseudomonadati</taxon>
        <taxon>Pseudomonadota</taxon>
        <taxon>Alphaproteobacteria</taxon>
        <taxon>Rhodospirillales</taxon>
        <taxon>Stellaceae</taxon>
        <taxon>Stella</taxon>
    </lineage>
</organism>
<dbReference type="AlphaFoldDB" id="A0A3N1MA00"/>
<dbReference type="GO" id="GO:0006749">
    <property type="term" value="P:glutathione metabolic process"/>
    <property type="evidence" value="ECO:0007669"/>
    <property type="project" value="TreeGrafter"/>
</dbReference>
<dbReference type="EC" id="5.99.1.4" evidence="1"/>
<dbReference type="InterPro" id="IPR001853">
    <property type="entry name" value="DSBA-like_thioredoxin_dom"/>
</dbReference>
<evidence type="ECO:0000256" key="1">
    <source>
        <dbReference type="PIRNR" id="PIRNR006386"/>
    </source>
</evidence>
<evidence type="ECO:0000313" key="4">
    <source>
        <dbReference type="EMBL" id="ROQ00501.1"/>
    </source>
</evidence>
<dbReference type="InterPro" id="IPR014440">
    <property type="entry name" value="HCCAis_GSTk"/>
</dbReference>
<dbReference type="OrthoDB" id="5244108at2"/>
<sequence>MAQPIDFYFDFSSPYGYAASARIDAIAARHGRDVRWRPILLGAVFKLTGSQPLTGIPMKGDYSKRDFSRTARLMGLPFTLPPTFPFASVAQARAFYWIEAQDASKARMFARGVYHLAFGEGRDVAGPEDLARIAAPLGYAPADLAQGMGEPAVKERLKTEVDSAIARGVFGSPFIFVDDEPFWGSDRLDQVDRWLETGGW</sequence>
<dbReference type="GO" id="GO:1901170">
    <property type="term" value="P:naphthalene catabolic process"/>
    <property type="evidence" value="ECO:0007669"/>
    <property type="project" value="InterPro"/>
</dbReference>
<dbReference type="InterPro" id="IPR051924">
    <property type="entry name" value="GST_Kappa/NadH"/>
</dbReference>
<keyword evidence="1 4" id="KW-0413">Isomerase</keyword>
<keyword evidence="5" id="KW-1185">Reference proteome</keyword>
<dbReference type="Proteomes" id="UP000278222">
    <property type="component" value="Unassembled WGS sequence"/>
</dbReference>
<evidence type="ECO:0000256" key="2">
    <source>
        <dbReference type="PIRSR" id="PIRSR006386-1"/>
    </source>
</evidence>
<feature type="active site" description="Nucleophile" evidence="2">
    <location>
        <position position="13"/>
    </location>
</feature>
<dbReference type="Gene3D" id="3.40.30.10">
    <property type="entry name" value="Glutaredoxin"/>
    <property type="match status" value="1"/>
</dbReference>
<evidence type="ECO:0000259" key="3">
    <source>
        <dbReference type="Pfam" id="PF01323"/>
    </source>
</evidence>
<dbReference type="GO" id="GO:0018845">
    <property type="term" value="F:2-hydroxychromene-2-carboxylate isomerase activity"/>
    <property type="evidence" value="ECO:0007669"/>
    <property type="project" value="UniProtKB-UniRule"/>
</dbReference>
<dbReference type="SUPFAM" id="SSF52833">
    <property type="entry name" value="Thioredoxin-like"/>
    <property type="match status" value="1"/>
</dbReference>
<reference evidence="4 5" key="1">
    <citation type="submission" date="2018-11" db="EMBL/GenBank/DDBJ databases">
        <title>Genomic Encyclopedia of Type Strains, Phase IV (KMG-IV): sequencing the most valuable type-strain genomes for metagenomic binning, comparative biology and taxonomic classification.</title>
        <authorList>
            <person name="Goeker M."/>
        </authorList>
    </citation>
    <scope>NUCLEOTIDE SEQUENCE [LARGE SCALE GENOMIC DNA]</scope>
    <source>
        <strain evidence="4 5">DSM 5900</strain>
    </source>
</reference>
<dbReference type="GO" id="GO:0004602">
    <property type="term" value="F:glutathione peroxidase activity"/>
    <property type="evidence" value="ECO:0007669"/>
    <property type="project" value="TreeGrafter"/>
</dbReference>
<feature type="domain" description="DSBA-like thioredoxin" evidence="3">
    <location>
        <begin position="5"/>
        <end position="193"/>
    </location>
</feature>
<dbReference type="CDD" id="cd03022">
    <property type="entry name" value="DsbA_HCCA_Iso"/>
    <property type="match status" value="1"/>
</dbReference>
<comment type="catalytic activity">
    <reaction evidence="1">
        <text>2-hydroxychromene-2-carboxylate = (3E)-4-(2-hydroxyphenyl)-2-oxobut-3-enoate</text>
        <dbReference type="Rhea" id="RHEA:27401"/>
        <dbReference type="ChEBI" id="CHEBI:59350"/>
        <dbReference type="ChEBI" id="CHEBI:59353"/>
        <dbReference type="EC" id="5.99.1.4"/>
    </reaction>
</comment>
<evidence type="ECO:0000313" key="5">
    <source>
        <dbReference type="Proteomes" id="UP000278222"/>
    </source>
</evidence>
<dbReference type="Pfam" id="PF01323">
    <property type="entry name" value="DSBA"/>
    <property type="match status" value="1"/>
</dbReference>
<dbReference type="PIRSF" id="PIRSF006386">
    <property type="entry name" value="HCCAis_GSTk"/>
    <property type="match status" value="1"/>
</dbReference>
<proteinExistence type="inferred from homology"/>